<dbReference type="KEGG" id="soe:110780055"/>
<dbReference type="AlphaFoldDB" id="A0A9R0I036"/>
<dbReference type="GO" id="GO:0070300">
    <property type="term" value="F:phosphatidic acid binding"/>
    <property type="evidence" value="ECO:0007669"/>
    <property type="project" value="InterPro"/>
</dbReference>
<organism evidence="2 3">
    <name type="scientific">Spinacia oleracea</name>
    <name type="common">Spinach</name>
    <dbReference type="NCBI Taxonomy" id="3562"/>
    <lineage>
        <taxon>Eukaryota</taxon>
        <taxon>Viridiplantae</taxon>
        <taxon>Streptophyta</taxon>
        <taxon>Embryophyta</taxon>
        <taxon>Tracheophyta</taxon>
        <taxon>Spermatophyta</taxon>
        <taxon>Magnoliopsida</taxon>
        <taxon>eudicotyledons</taxon>
        <taxon>Gunneridae</taxon>
        <taxon>Pentapetalae</taxon>
        <taxon>Caryophyllales</taxon>
        <taxon>Chenopodiaceae</taxon>
        <taxon>Chenopodioideae</taxon>
        <taxon>Anserineae</taxon>
        <taxon>Spinacia</taxon>
    </lineage>
</organism>
<keyword evidence="2" id="KW-1185">Reference proteome</keyword>
<dbReference type="InterPro" id="IPR038943">
    <property type="entry name" value="PLDrp1-like"/>
</dbReference>
<evidence type="ECO:0000313" key="3">
    <source>
        <dbReference type="RefSeq" id="XP_021840178.2"/>
    </source>
</evidence>
<protein>
    <submittedName>
        <fullName evidence="3">Uncharacterized protein</fullName>
    </submittedName>
</protein>
<feature type="compositionally biased region" description="Acidic residues" evidence="1">
    <location>
        <begin position="197"/>
        <end position="235"/>
    </location>
</feature>
<dbReference type="PANTHER" id="PTHR33971">
    <property type="entry name" value="OS06G0232000 PROTEIN"/>
    <property type="match status" value="1"/>
</dbReference>
<feature type="region of interest" description="Disordered" evidence="1">
    <location>
        <begin position="190"/>
        <end position="262"/>
    </location>
</feature>
<accession>A0A9R0I036</accession>
<dbReference type="GO" id="GO:0004674">
    <property type="term" value="F:protein serine/threonine kinase activity"/>
    <property type="evidence" value="ECO:0007669"/>
    <property type="project" value="TreeGrafter"/>
</dbReference>
<gene>
    <name evidence="3" type="primary">LOC110780055</name>
</gene>
<dbReference type="InterPro" id="IPR016024">
    <property type="entry name" value="ARM-type_fold"/>
</dbReference>
<dbReference type="GeneID" id="110780055"/>
<feature type="compositionally biased region" description="Basic and acidic residues" evidence="1">
    <location>
        <begin position="241"/>
        <end position="255"/>
    </location>
</feature>
<feature type="region of interest" description="Disordered" evidence="1">
    <location>
        <begin position="483"/>
        <end position="504"/>
    </location>
</feature>
<evidence type="ECO:0000313" key="2">
    <source>
        <dbReference type="Proteomes" id="UP000813463"/>
    </source>
</evidence>
<reference evidence="3" key="2">
    <citation type="submission" date="2025-08" db="UniProtKB">
        <authorList>
            <consortium name="RefSeq"/>
        </authorList>
    </citation>
    <scope>IDENTIFICATION</scope>
    <source>
        <tissue evidence="3">Leaf</tissue>
    </source>
</reference>
<dbReference type="SUPFAM" id="SSF48371">
    <property type="entry name" value="ARM repeat"/>
    <property type="match status" value="1"/>
</dbReference>
<sequence>MAYFYPSNHPENLGNYQYNDQYYYNYNHDVSNQDPRYVQYSDSEFYGNAYQQSLTPSLVGYHYSNYSQSESVLTKKSGSFGESGNYYDLVSTEYVISCDNFTPAEAIVEADGKDPNPNPNWNPKPFHGGYDIHEQYGKPLSPSMDICYPSSKIDPSSNNNTGGFSYGSVPSPYVEGVKNGVVVPKQTNGIVSGNVIQEEDLSDFEDDDDEEDDDGEYDEEDDDDDDDDDEEEEENNPVFEGGKKQDDSGNKEPSKRNKTVTFSDDVHTIVEKKDTDGEVLSKNGSVVGDEVIQEVSTNGSVVGDEVIQEVSKNGSVVGDEVIQEAPKNGVIQEASQNGGVVGDEVIQEVAENGSDVNGDEVIQEVSKNGGVFGGEVIQEGVGNGEIRRQIPSGYGMEAIDLCEGVLGGYFPCLWKRNQRIYNHERDVNDKMSDYDYCWKETAEYLFGNPNPYGGAMPEKGSYGDPVYNYHKHYPQQPLTEQVEYHGGGSSSRVHHHSSNYYGHN</sequence>
<dbReference type="RefSeq" id="XP_021840178.2">
    <property type="nucleotide sequence ID" value="XM_021984486.2"/>
</dbReference>
<proteinExistence type="predicted"/>
<evidence type="ECO:0000256" key="1">
    <source>
        <dbReference type="SAM" id="MobiDB-lite"/>
    </source>
</evidence>
<dbReference type="PANTHER" id="PTHR33971:SF3">
    <property type="entry name" value="UBIQUITIN CARBOXYL-TERMINAL HYDROLASE 36"/>
    <property type="match status" value="1"/>
</dbReference>
<dbReference type="Proteomes" id="UP000813463">
    <property type="component" value="Chromosome 6"/>
</dbReference>
<reference evidence="2" key="1">
    <citation type="journal article" date="2021" name="Nat. Commun.">
        <title>Genomic analyses provide insights into spinach domestication and the genetic basis of agronomic traits.</title>
        <authorList>
            <person name="Cai X."/>
            <person name="Sun X."/>
            <person name="Xu C."/>
            <person name="Sun H."/>
            <person name="Wang X."/>
            <person name="Ge C."/>
            <person name="Zhang Z."/>
            <person name="Wang Q."/>
            <person name="Fei Z."/>
            <person name="Jiao C."/>
            <person name="Wang Q."/>
        </authorList>
    </citation>
    <scope>NUCLEOTIDE SEQUENCE [LARGE SCALE GENOMIC DNA]</scope>
    <source>
        <strain evidence="2">cv. Varoflay</strain>
    </source>
</reference>
<name>A0A9R0I036_SPIOL</name>